<evidence type="ECO:0000256" key="7">
    <source>
        <dbReference type="ARBA" id="ARBA00023136"/>
    </source>
</evidence>
<feature type="transmembrane region" description="Helical" evidence="9">
    <location>
        <begin position="258"/>
        <end position="276"/>
    </location>
</feature>
<feature type="transmembrane region" description="Helical" evidence="9">
    <location>
        <begin position="67"/>
        <end position="87"/>
    </location>
</feature>
<feature type="transmembrane region" description="Helical" evidence="9">
    <location>
        <begin position="525"/>
        <end position="547"/>
    </location>
</feature>
<feature type="transmembrane region" description="Helical" evidence="9">
    <location>
        <begin position="589"/>
        <end position="611"/>
    </location>
</feature>
<keyword evidence="4 9" id="KW-0812">Transmembrane</keyword>
<keyword evidence="6 9" id="KW-1133">Transmembrane helix</keyword>
<accession>U6H413</accession>
<dbReference type="InterPro" id="IPR052599">
    <property type="entry name" value="SLC43A_AATransporter"/>
</dbReference>
<dbReference type="GO" id="GO:0006865">
    <property type="term" value="P:amino acid transport"/>
    <property type="evidence" value="ECO:0007669"/>
    <property type="project" value="UniProtKB-KW"/>
</dbReference>
<evidence type="ECO:0000313" key="11">
    <source>
        <dbReference type="Proteomes" id="UP000018201"/>
    </source>
</evidence>
<feature type="transmembrane region" description="Helical" evidence="9">
    <location>
        <begin position="133"/>
        <end position="156"/>
    </location>
</feature>
<sequence>MPAPAAKLPSRANGGSSNASASSEGNGKKGFLGFFRKLLQGAIAHVENTPAVLAAKTQRKPCGVGRYFVLVTYVIYAFLTARVYFAWPNLSNLLFRSNAYAWLCDQYLAEGNPDMREPIHGGKRYICEAQNSAVGNIFVTCLAFAFSFSLAAGLLLDYLGPRITAAVGQLMNALAWVLLAFGSESAQTYIAAFIFMGIGSDIGYLPLLSSANLFPGHEGLIVAILGASKSASFAVPTILDKIEVANPGIGLREVCLGYALMGPGLCFIVSLFLIPYKHFKPWNEFTEMEQGGDYHHPIQRVNDSFASIEAHAWRDSFSSFHEGQWPLYGHDGHSGATSSEPGRRSKNFLDVPRQGAAREQGKKTMSEGGGVDENKKTQDDKQNKVANNPPVADETEEVPAIYQATRMSVATGGAGNAETLDQLAAGREEKPASFIKQFTSPYAIYIVVYSIIKAIMYAFFTTAAENLLGKEVNDFMGAALPFSLFPCIVIGKVVDMVGIMPILFFLNTCITLAYGFSMIPALPTAYFSAILYICYVSFYSSQSYCFVSDTFSSSHFGKIVGTIHLIAGFLSLLKIPMQKLVVEVFHSVYYYPCLIMLVLCGINFLVLLLLLCKKRADPHPFWPQAARDMAKQEAEEKRLAAQEKKEQQAKSKKDQKDRPELRNQETDV</sequence>
<feature type="compositionally biased region" description="Low complexity" evidence="8">
    <location>
        <begin position="10"/>
        <end position="25"/>
    </location>
</feature>
<evidence type="ECO:0000256" key="1">
    <source>
        <dbReference type="ARBA" id="ARBA00004141"/>
    </source>
</evidence>
<feature type="transmembrane region" description="Helical" evidence="9">
    <location>
        <begin position="559"/>
        <end position="577"/>
    </location>
</feature>
<dbReference type="InterPro" id="IPR036259">
    <property type="entry name" value="MFS_trans_sf"/>
</dbReference>
<feature type="region of interest" description="Disordered" evidence="8">
    <location>
        <begin position="632"/>
        <end position="668"/>
    </location>
</feature>
<feature type="region of interest" description="Disordered" evidence="8">
    <location>
        <begin position="330"/>
        <end position="396"/>
    </location>
</feature>
<proteinExistence type="inferred from homology"/>
<evidence type="ECO:0000256" key="3">
    <source>
        <dbReference type="ARBA" id="ARBA00022448"/>
    </source>
</evidence>
<dbReference type="Proteomes" id="UP000018201">
    <property type="component" value="Unassembled WGS sequence"/>
</dbReference>
<keyword evidence="3" id="KW-0813">Transport</keyword>
<dbReference type="AlphaFoldDB" id="U6H413"/>
<comment type="similarity">
    <text evidence="2">Belongs to the SLC43A transporter (TC 2.A.1.44) family.</text>
</comment>
<reference evidence="10" key="2">
    <citation type="submission" date="2013-10" db="EMBL/GenBank/DDBJ databases">
        <authorList>
            <person name="Aslett M."/>
        </authorList>
    </citation>
    <scope>NUCLEOTIDE SEQUENCE [LARGE SCALE GENOMIC DNA]</scope>
    <source>
        <strain evidence="10">Houghton</strain>
    </source>
</reference>
<dbReference type="Gene3D" id="1.20.1250.20">
    <property type="entry name" value="MFS general substrate transporter like domains"/>
    <property type="match status" value="2"/>
</dbReference>
<feature type="transmembrane region" description="Helical" evidence="9">
    <location>
        <begin position="163"/>
        <end position="182"/>
    </location>
</feature>
<dbReference type="PANTHER" id="PTHR20772:SF2">
    <property type="entry name" value="PROTEIN FMP42"/>
    <property type="match status" value="1"/>
</dbReference>
<evidence type="ECO:0000256" key="9">
    <source>
        <dbReference type="SAM" id="Phobius"/>
    </source>
</evidence>
<keyword evidence="11" id="KW-1185">Reference proteome</keyword>
<feature type="transmembrane region" description="Helical" evidence="9">
    <location>
        <begin position="475"/>
        <end position="494"/>
    </location>
</feature>
<feature type="transmembrane region" description="Helical" evidence="9">
    <location>
        <begin position="501"/>
        <end position="519"/>
    </location>
</feature>
<feature type="transmembrane region" description="Helical" evidence="9">
    <location>
        <begin position="442"/>
        <end position="463"/>
    </location>
</feature>
<evidence type="ECO:0000256" key="4">
    <source>
        <dbReference type="ARBA" id="ARBA00022692"/>
    </source>
</evidence>
<keyword evidence="7 9" id="KW-0472">Membrane</keyword>
<organism evidence="10 11">
    <name type="scientific">Eimeria praecox</name>
    <dbReference type="NCBI Taxonomy" id="51316"/>
    <lineage>
        <taxon>Eukaryota</taxon>
        <taxon>Sar</taxon>
        <taxon>Alveolata</taxon>
        <taxon>Apicomplexa</taxon>
        <taxon>Conoidasida</taxon>
        <taxon>Coccidia</taxon>
        <taxon>Eucoccidiorida</taxon>
        <taxon>Eimeriorina</taxon>
        <taxon>Eimeriidae</taxon>
        <taxon>Eimeria</taxon>
    </lineage>
</organism>
<dbReference type="VEuPathDB" id="ToxoDB:EPH_0074130"/>
<comment type="subcellular location">
    <subcellularLocation>
        <location evidence="1">Membrane</location>
        <topology evidence="1">Multi-pass membrane protein</topology>
    </subcellularLocation>
</comment>
<evidence type="ECO:0000256" key="2">
    <source>
        <dbReference type="ARBA" id="ARBA00006595"/>
    </source>
</evidence>
<evidence type="ECO:0000256" key="6">
    <source>
        <dbReference type="ARBA" id="ARBA00022989"/>
    </source>
</evidence>
<name>U6H413_9EIME</name>
<gene>
    <name evidence="10" type="ORF">EPH_0074130</name>
</gene>
<dbReference type="SUPFAM" id="SSF103473">
    <property type="entry name" value="MFS general substrate transporter"/>
    <property type="match status" value="1"/>
</dbReference>
<evidence type="ECO:0000256" key="8">
    <source>
        <dbReference type="SAM" id="MobiDB-lite"/>
    </source>
</evidence>
<keyword evidence="5" id="KW-0029">Amino-acid transport</keyword>
<feature type="transmembrane region" description="Helical" evidence="9">
    <location>
        <begin position="188"/>
        <end position="207"/>
    </location>
</feature>
<dbReference type="OrthoDB" id="330047at2759"/>
<dbReference type="EMBL" id="HG695666">
    <property type="protein sequence ID" value="CDI86597.1"/>
    <property type="molecule type" value="Genomic_DNA"/>
</dbReference>
<evidence type="ECO:0000313" key="10">
    <source>
        <dbReference type="EMBL" id="CDI86597.1"/>
    </source>
</evidence>
<evidence type="ECO:0000256" key="5">
    <source>
        <dbReference type="ARBA" id="ARBA00022970"/>
    </source>
</evidence>
<dbReference type="PANTHER" id="PTHR20772">
    <property type="entry name" value="PROTEIN FMP42"/>
    <property type="match status" value="1"/>
</dbReference>
<dbReference type="GO" id="GO:0016020">
    <property type="term" value="C:membrane"/>
    <property type="evidence" value="ECO:0007669"/>
    <property type="project" value="UniProtKB-SubCell"/>
</dbReference>
<feature type="compositionally biased region" description="Basic and acidic residues" evidence="8">
    <location>
        <begin position="372"/>
        <end position="383"/>
    </location>
</feature>
<reference evidence="10" key="1">
    <citation type="submission" date="2013-10" db="EMBL/GenBank/DDBJ databases">
        <title>Genomic analysis of the causative agents of coccidiosis in chickens.</title>
        <authorList>
            <person name="Reid A.J."/>
            <person name="Blake D."/>
            <person name="Billington K."/>
            <person name="Browne H."/>
            <person name="Dunn M."/>
            <person name="Hung S."/>
            <person name="Kawahara F."/>
            <person name="Miranda-Saavedra D."/>
            <person name="Mourier T."/>
            <person name="Nagra H."/>
            <person name="Otto T.D."/>
            <person name="Rawlings N."/>
            <person name="Sanchez A."/>
            <person name="Sanders M."/>
            <person name="Subramaniam C."/>
            <person name="Tay Y."/>
            <person name="Dear P."/>
            <person name="Doerig C."/>
            <person name="Gruber A."/>
            <person name="Parkinson J."/>
            <person name="Shirley M."/>
            <person name="Wan K.L."/>
            <person name="Berriman M."/>
            <person name="Tomley F."/>
            <person name="Pain A."/>
        </authorList>
    </citation>
    <scope>NUCLEOTIDE SEQUENCE [LARGE SCALE GENOMIC DNA]</scope>
    <source>
        <strain evidence="10">Houghton</strain>
    </source>
</reference>
<feature type="region of interest" description="Disordered" evidence="8">
    <location>
        <begin position="1"/>
        <end position="25"/>
    </location>
</feature>
<protein>
    <submittedName>
        <fullName evidence="10">Chromosome I, complete genome, related</fullName>
    </submittedName>
</protein>